<reference evidence="1" key="1">
    <citation type="journal article" date="2023" name="IScience">
        <title>Live-bearing cockroach genome reveals convergent evolutionary mechanisms linked to viviparity in insects and beyond.</title>
        <authorList>
            <person name="Fouks B."/>
            <person name="Harrison M.C."/>
            <person name="Mikhailova A.A."/>
            <person name="Marchal E."/>
            <person name="English S."/>
            <person name="Carruthers M."/>
            <person name="Jennings E.C."/>
            <person name="Chiamaka E.L."/>
            <person name="Frigard R.A."/>
            <person name="Pippel M."/>
            <person name="Attardo G.M."/>
            <person name="Benoit J.B."/>
            <person name="Bornberg-Bauer E."/>
            <person name="Tobe S.S."/>
        </authorList>
    </citation>
    <scope>NUCLEOTIDE SEQUENCE</scope>
    <source>
        <strain evidence="1">Stay&amp;Tobe</strain>
    </source>
</reference>
<reference evidence="1" key="2">
    <citation type="submission" date="2023-05" db="EMBL/GenBank/DDBJ databases">
        <authorList>
            <person name="Fouks B."/>
        </authorList>
    </citation>
    <scope>NUCLEOTIDE SEQUENCE</scope>
    <source>
        <strain evidence="1">Stay&amp;Tobe</strain>
        <tissue evidence="1">Testes</tissue>
    </source>
</reference>
<dbReference type="Proteomes" id="UP001233999">
    <property type="component" value="Unassembled WGS sequence"/>
</dbReference>
<feature type="non-terminal residue" evidence="1">
    <location>
        <position position="1"/>
    </location>
</feature>
<dbReference type="AlphaFoldDB" id="A0AAD8ACG2"/>
<name>A0AAD8ACG2_DIPPU</name>
<protein>
    <submittedName>
        <fullName evidence="1">Uncharacterized protein</fullName>
    </submittedName>
</protein>
<evidence type="ECO:0000313" key="2">
    <source>
        <dbReference type="Proteomes" id="UP001233999"/>
    </source>
</evidence>
<organism evidence="1 2">
    <name type="scientific">Diploptera punctata</name>
    <name type="common">Pacific beetle cockroach</name>
    <dbReference type="NCBI Taxonomy" id="6984"/>
    <lineage>
        <taxon>Eukaryota</taxon>
        <taxon>Metazoa</taxon>
        <taxon>Ecdysozoa</taxon>
        <taxon>Arthropoda</taxon>
        <taxon>Hexapoda</taxon>
        <taxon>Insecta</taxon>
        <taxon>Pterygota</taxon>
        <taxon>Neoptera</taxon>
        <taxon>Polyneoptera</taxon>
        <taxon>Dictyoptera</taxon>
        <taxon>Blattodea</taxon>
        <taxon>Blaberoidea</taxon>
        <taxon>Blaberidae</taxon>
        <taxon>Diplopterinae</taxon>
        <taxon>Diploptera</taxon>
    </lineage>
</organism>
<gene>
    <name evidence="1" type="ORF">L9F63_012471</name>
</gene>
<proteinExistence type="predicted"/>
<comment type="caution">
    <text evidence="1">The sequence shown here is derived from an EMBL/GenBank/DDBJ whole genome shotgun (WGS) entry which is preliminary data.</text>
</comment>
<evidence type="ECO:0000313" key="1">
    <source>
        <dbReference type="EMBL" id="KAJ9596529.1"/>
    </source>
</evidence>
<feature type="non-terminal residue" evidence="1">
    <location>
        <position position="74"/>
    </location>
</feature>
<keyword evidence="2" id="KW-1185">Reference proteome</keyword>
<sequence length="74" mass="8293">VWKRAVAVIHGMAANKCSLGRVERLFTSNYNCCTFLVLPTYNYPHSIIQSNSTQKDTTGYGGARISHETKFKLP</sequence>
<accession>A0AAD8ACG2</accession>
<dbReference type="EMBL" id="JASPKZ010001983">
    <property type="protein sequence ID" value="KAJ9596529.1"/>
    <property type="molecule type" value="Genomic_DNA"/>
</dbReference>